<evidence type="ECO:0000313" key="1">
    <source>
        <dbReference type="EMBL" id="PWW75685.1"/>
    </source>
</evidence>
<name>A0A317SMP5_9PEZI</name>
<dbReference type="Proteomes" id="UP000246991">
    <property type="component" value="Unassembled WGS sequence"/>
</dbReference>
<sequence length="244" mass="26941">MTWPLPSNSKETFVTRDQAIPLADLIRNTRGDVYEHFTALNTLPARMDVLELRLTNIEASMDTHQQQLGSLVATFDSIHKLEWFKWYLVLASVRSPHRSPYIAPGLLNQPSYSGPVESACGLGAAHYLVDRWERAPDGETMALGMGHGGALNSERLRILVYMLGARLDRSLPMHASAALRALRTPLTPAIAHDYAQIPRGWGSRDYAPSITLAGAIKAMGIAGDYSRSRLRPRADDIEGGYPHP</sequence>
<dbReference type="AlphaFoldDB" id="A0A317SMP5"/>
<accession>A0A317SMP5</accession>
<dbReference type="EMBL" id="PYWC01000043">
    <property type="protein sequence ID" value="PWW75685.1"/>
    <property type="molecule type" value="Genomic_DNA"/>
</dbReference>
<evidence type="ECO:0000313" key="2">
    <source>
        <dbReference type="Proteomes" id="UP000246991"/>
    </source>
</evidence>
<gene>
    <name evidence="1" type="ORF">C7212DRAFT_344366</name>
</gene>
<reference evidence="1 2" key="1">
    <citation type="submission" date="2018-03" db="EMBL/GenBank/DDBJ databases">
        <title>Genomes of Pezizomycetes fungi and the evolution of truffles.</title>
        <authorList>
            <person name="Murat C."/>
            <person name="Payen T."/>
            <person name="Noel B."/>
            <person name="Kuo A."/>
            <person name="Martin F.M."/>
        </authorList>
    </citation>
    <scope>NUCLEOTIDE SEQUENCE [LARGE SCALE GENOMIC DNA]</scope>
    <source>
        <strain evidence="1">091103-1</strain>
    </source>
</reference>
<keyword evidence="2" id="KW-1185">Reference proteome</keyword>
<protein>
    <submittedName>
        <fullName evidence="1">Uncharacterized protein</fullName>
    </submittedName>
</protein>
<comment type="caution">
    <text evidence="1">The sequence shown here is derived from an EMBL/GenBank/DDBJ whole genome shotgun (WGS) entry which is preliminary data.</text>
</comment>
<proteinExistence type="predicted"/>
<organism evidence="1 2">
    <name type="scientific">Tuber magnatum</name>
    <name type="common">white Piedmont truffle</name>
    <dbReference type="NCBI Taxonomy" id="42249"/>
    <lineage>
        <taxon>Eukaryota</taxon>
        <taxon>Fungi</taxon>
        <taxon>Dikarya</taxon>
        <taxon>Ascomycota</taxon>
        <taxon>Pezizomycotina</taxon>
        <taxon>Pezizomycetes</taxon>
        <taxon>Pezizales</taxon>
        <taxon>Tuberaceae</taxon>
        <taxon>Tuber</taxon>
    </lineage>
</organism>